<dbReference type="InterPro" id="IPR011005">
    <property type="entry name" value="Dihydropteroate_synth-like_sf"/>
</dbReference>
<dbReference type="CDD" id="cd00739">
    <property type="entry name" value="DHPS"/>
    <property type="match status" value="1"/>
</dbReference>
<dbReference type="SUPFAM" id="SSF51717">
    <property type="entry name" value="Dihydropteroate synthetase-like"/>
    <property type="match status" value="1"/>
</dbReference>
<feature type="domain" description="Pterin-binding" evidence="10">
    <location>
        <begin position="15"/>
        <end position="267"/>
    </location>
</feature>
<sequence>MNINCNGNLIDLSTPKVMGILNVTPNSFYDGGKHKEINSIIHQVDKMLSEGADFVDIGAYSSKPSAEFVSEEEEIKRLVPIVKSLVETFPNIILSVDTFRANVAKASVENGVAMVNDIAAGLLDDKMLETVAQLKVPYIMMHMRGNPQTMQSLTDYNDIVKEMIFYFSERIQKARSFGISDIVIDPGFGFAKTLEQNYEVLHKMELFSILELPILVGVSRKSMIYKVLESSPQEALNGTSVLNTIALQKGAKILRVHDVKEAVECVKLVNKLS</sequence>
<comment type="similarity">
    <text evidence="9">Belongs to the DHPS family.</text>
</comment>
<reference evidence="11 12" key="1">
    <citation type="submission" date="2022-05" db="EMBL/GenBank/DDBJ databases">
        <title>Flavobacterium sp., isolated from activated sludge.</title>
        <authorList>
            <person name="Ran Q."/>
        </authorList>
    </citation>
    <scope>NUCLEOTIDE SEQUENCE [LARGE SCALE GENOMIC DNA]</scope>
    <source>
        <strain evidence="11 12">HXWNR69</strain>
    </source>
</reference>
<proteinExistence type="inferred from homology"/>
<keyword evidence="12" id="KW-1185">Reference proteome</keyword>
<comment type="function">
    <text evidence="9">Catalyzes the condensation of para-aminobenzoate (pABA) with 6-hydroxymethyl-7,8-dihydropterin diphosphate (DHPt-PP) to form 7,8-dihydropteroate (H2Pte), the immediate precursor of folate derivatives.</text>
</comment>
<dbReference type="PANTHER" id="PTHR20941">
    <property type="entry name" value="FOLATE SYNTHESIS PROTEINS"/>
    <property type="match status" value="1"/>
</dbReference>
<dbReference type="PROSITE" id="PS00792">
    <property type="entry name" value="DHPS_1"/>
    <property type="match status" value="1"/>
</dbReference>
<evidence type="ECO:0000256" key="5">
    <source>
        <dbReference type="ARBA" id="ARBA00022679"/>
    </source>
</evidence>
<organism evidence="11 12">
    <name type="scientific">Flavobacterium fragile</name>
    <dbReference type="NCBI Taxonomy" id="2949085"/>
    <lineage>
        <taxon>Bacteria</taxon>
        <taxon>Pseudomonadati</taxon>
        <taxon>Bacteroidota</taxon>
        <taxon>Flavobacteriia</taxon>
        <taxon>Flavobacteriales</taxon>
        <taxon>Flavobacteriaceae</taxon>
        <taxon>Flavobacterium</taxon>
    </lineage>
</organism>
<evidence type="ECO:0000256" key="3">
    <source>
        <dbReference type="ARBA" id="ARBA00004763"/>
    </source>
</evidence>
<gene>
    <name evidence="11" type="primary">folP</name>
    <name evidence="11" type="ORF">NAT47_07555</name>
</gene>
<dbReference type="EC" id="2.5.1.15" evidence="4 9"/>
<evidence type="ECO:0000259" key="10">
    <source>
        <dbReference type="PROSITE" id="PS50972"/>
    </source>
</evidence>
<evidence type="ECO:0000313" key="11">
    <source>
        <dbReference type="EMBL" id="MCL9770269.1"/>
    </source>
</evidence>
<evidence type="ECO:0000256" key="8">
    <source>
        <dbReference type="ARBA" id="ARBA00022909"/>
    </source>
</evidence>
<accession>A0ABT0TH23</accession>
<comment type="pathway">
    <text evidence="3 9">Cofactor biosynthesis; tetrahydrofolate biosynthesis; 7,8-dihydrofolate from 2-amino-4-hydroxy-6-hydroxymethyl-7,8-dihydropteridine diphosphate and 4-aminobenzoate: step 1/2.</text>
</comment>
<dbReference type="Gene3D" id="3.20.20.20">
    <property type="entry name" value="Dihydropteroate synthase-like"/>
    <property type="match status" value="1"/>
</dbReference>
<keyword evidence="7 9" id="KW-0460">Magnesium</keyword>
<dbReference type="InterPro" id="IPR045031">
    <property type="entry name" value="DHP_synth-like"/>
</dbReference>
<evidence type="ECO:0000256" key="9">
    <source>
        <dbReference type="RuleBase" id="RU361205"/>
    </source>
</evidence>
<dbReference type="GO" id="GO:0004156">
    <property type="term" value="F:dihydropteroate synthase activity"/>
    <property type="evidence" value="ECO:0007669"/>
    <property type="project" value="UniProtKB-EC"/>
</dbReference>
<dbReference type="InterPro" id="IPR000489">
    <property type="entry name" value="Pterin-binding_dom"/>
</dbReference>
<comment type="catalytic activity">
    <reaction evidence="1">
        <text>(7,8-dihydropterin-6-yl)methyl diphosphate + 4-aminobenzoate = 7,8-dihydropteroate + diphosphate</text>
        <dbReference type="Rhea" id="RHEA:19949"/>
        <dbReference type="ChEBI" id="CHEBI:17836"/>
        <dbReference type="ChEBI" id="CHEBI:17839"/>
        <dbReference type="ChEBI" id="CHEBI:33019"/>
        <dbReference type="ChEBI" id="CHEBI:72950"/>
        <dbReference type="EC" id="2.5.1.15"/>
    </reaction>
</comment>
<dbReference type="EMBL" id="JAMLJN010000005">
    <property type="protein sequence ID" value="MCL9770269.1"/>
    <property type="molecule type" value="Genomic_DNA"/>
</dbReference>
<dbReference type="RefSeq" id="WP_250581791.1">
    <property type="nucleotide sequence ID" value="NZ_JAMLJN010000005.1"/>
</dbReference>
<dbReference type="PANTHER" id="PTHR20941:SF1">
    <property type="entry name" value="FOLIC ACID SYNTHESIS PROTEIN FOL1"/>
    <property type="match status" value="1"/>
</dbReference>
<dbReference type="Pfam" id="PF00809">
    <property type="entry name" value="Pterin_bind"/>
    <property type="match status" value="1"/>
</dbReference>
<keyword evidence="6 9" id="KW-0479">Metal-binding</keyword>
<keyword evidence="5 9" id="KW-0808">Transferase</keyword>
<dbReference type="PROSITE" id="PS50972">
    <property type="entry name" value="PTERIN_BINDING"/>
    <property type="match status" value="1"/>
</dbReference>
<keyword evidence="8 9" id="KW-0289">Folate biosynthesis</keyword>
<dbReference type="NCBIfam" id="TIGR01496">
    <property type="entry name" value="DHPS"/>
    <property type="match status" value="1"/>
</dbReference>
<evidence type="ECO:0000313" key="12">
    <source>
        <dbReference type="Proteomes" id="UP001203342"/>
    </source>
</evidence>
<name>A0ABT0TH23_9FLAO</name>
<comment type="cofactor">
    <cofactor evidence="2 9">
        <name>Mg(2+)</name>
        <dbReference type="ChEBI" id="CHEBI:18420"/>
    </cofactor>
</comment>
<protein>
    <recommendedName>
        <fullName evidence="4 9">Dihydropteroate synthase</fullName>
        <shortName evidence="9">DHPS</shortName>
        <ecNumber evidence="4 9">2.5.1.15</ecNumber>
    </recommendedName>
    <alternativeName>
        <fullName evidence="9">Dihydropteroate pyrophosphorylase</fullName>
    </alternativeName>
</protein>
<evidence type="ECO:0000256" key="7">
    <source>
        <dbReference type="ARBA" id="ARBA00022842"/>
    </source>
</evidence>
<evidence type="ECO:0000256" key="4">
    <source>
        <dbReference type="ARBA" id="ARBA00012458"/>
    </source>
</evidence>
<evidence type="ECO:0000256" key="2">
    <source>
        <dbReference type="ARBA" id="ARBA00001946"/>
    </source>
</evidence>
<dbReference type="Proteomes" id="UP001203342">
    <property type="component" value="Unassembled WGS sequence"/>
</dbReference>
<comment type="caution">
    <text evidence="11">The sequence shown here is derived from an EMBL/GenBank/DDBJ whole genome shotgun (WGS) entry which is preliminary data.</text>
</comment>
<evidence type="ECO:0000256" key="6">
    <source>
        <dbReference type="ARBA" id="ARBA00022723"/>
    </source>
</evidence>
<dbReference type="InterPro" id="IPR006390">
    <property type="entry name" value="DHP_synth_dom"/>
</dbReference>
<evidence type="ECO:0000256" key="1">
    <source>
        <dbReference type="ARBA" id="ARBA00000012"/>
    </source>
</evidence>